<feature type="domain" description="EF-hand" evidence="3">
    <location>
        <begin position="27"/>
        <end position="62"/>
    </location>
</feature>
<dbReference type="CDD" id="cd02969">
    <property type="entry name" value="PRX_like1"/>
    <property type="match status" value="1"/>
</dbReference>
<evidence type="ECO:0000313" key="6">
    <source>
        <dbReference type="Proteomes" id="UP000319852"/>
    </source>
</evidence>
<dbReference type="InterPro" id="IPR013766">
    <property type="entry name" value="Thioredoxin_domain"/>
</dbReference>
<dbReference type="GO" id="GO:0016209">
    <property type="term" value="F:antioxidant activity"/>
    <property type="evidence" value="ECO:0007669"/>
    <property type="project" value="InterPro"/>
</dbReference>
<dbReference type="PROSITE" id="PS50222">
    <property type="entry name" value="EF_HAND_2"/>
    <property type="match status" value="1"/>
</dbReference>
<gene>
    <name evidence="5" type="primary">resA_8</name>
    <name evidence="5" type="ORF">HG15A2_28950</name>
</gene>
<keyword evidence="6" id="KW-1185">Reference proteome</keyword>
<dbReference type="GO" id="GO:0005509">
    <property type="term" value="F:calcium ion binding"/>
    <property type="evidence" value="ECO:0007669"/>
    <property type="project" value="InterPro"/>
</dbReference>
<proteinExistence type="predicted"/>
<dbReference type="SUPFAM" id="SSF52833">
    <property type="entry name" value="Thioredoxin-like"/>
    <property type="match status" value="1"/>
</dbReference>
<sequence precursor="true">MKMSLTILGIAVIVSAVMPEAIAQEPPTADSLLERAMTFDADGDGMLNRAELAKFIEELAARRPGDRRRRSGSAGRNMRSAAGSNSAETVKIGEKAPDWSGVVGVDDAKHGLADYSNAKAIALVFTCNHCPVAKAYEDRLVDLQKAYEKKDVQVVAVNVSNLPADRLDKMKERAKEKGFNFPYLYDSTQKIGRDYGARKTPEVYLLDQDRKLAYHGAIDDSMDATKVDVHHLRNSIDAVLAGKKPAKSEVQAMGCGIRYE</sequence>
<dbReference type="InterPro" id="IPR002048">
    <property type="entry name" value="EF_hand_dom"/>
</dbReference>
<dbReference type="InterPro" id="IPR000866">
    <property type="entry name" value="AhpC/TSA"/>
</dbReference>
<reference evidence="5 6" key="1">
    <citation type="submission" date="2019-02" db="EMBL/GenBank/DDBJ databases">
        <title>Deep-cultivation of Planctomycetes and their phenomic and genomic characterization uncovers novel biology.</title>
        <authorList>
            <person name="Wiegand S."/>
            <person name="Jogler M."/>
            <person name="Boedeker C."/>
            <person name="Pinto D."/>
            <person name="Vollmers J."/>
            <person name="Rivas-Marin E."/>
            <person name="Kohn T."/>
            <person name="Peeters S.H."/>
            <person name="Heuer A."/>
            <person name="Rast P."/>
            <person name="Oberbeckmann S."/>
            <person name="Bunk B."/>
            <person name="Jeske O."/>
            <person name="Meyerdierks A."/>
            <person name="Storesund J.E."/>
            <person name="Kallscheuer N."/>
            <person name="Luecker S."/>
            <person name="Lage O.M."/>
            <person name="Pohl T."/>
            <person name="Merkel B.J."/>
            <person name="Hornburger P."/>
            <person name="Mueller R.-W."/>
            <person name="Bruemmer F."/>
            <person name="Labrenz M."/>
            <person name="Spormann A.M."/>
            <person name="Op den Camp H."/>
            <person name="Overmann J."/>
            <person name="Amann R."/>
            <person name="Jetten M.S.M."/>
            <person name="Mascher T."/>
            <person name="Medema M.H."/>
            <person name="Devos D.P."/>
            <person name="Kaster A.-K."/>
            <person name="Ovreas L."/>
            <person name="Rohde M."/>
            <person name="Galperin M.Y."/>
            <person name="Jogler C."/>
        </authorList>
    </citation>
    <scope>NUCLEOTIDE SEQUENCE [LARGE SCALE GENOMIC DNA]</scope>
    <source>
        <strain evidence="5 6">HG15A2</strain>
    </source>
</reference>
<evidence type="ECO:0000256" key="2">
    <source>
        <dbReference type="SAM" id="SignalP"/>
    </source>
</evidence>
<dbReference type="PANTHER" id="PTHR43640:SF1">
    <property type="entry name" value="THIOREDOXIN-DEPENDENT PEROXIREDOXIN"/>
    <property type="match status" value="1"/>
</dbReference>
<dbReference type="PROSITE" id="PS00018">
    <property type="entry name" value="EF_HAND_1"/>
    <property type="match status" value="1"/>
</dbReference>
<feature type="domain" description="Thioredoxin" evidence="4">
    <location>
        <begin position="90"/>
        <end position="241"/>
    </location>
</feature>
<feature type="chain" id="PRO_5022080588" evidence="2">
    <location>
        <begin position="24"/>
        <end position="260"/>
    </location>
</feature>
<dbReference type="EMBL" id="CP036263">
    <property type="protein sequence ID" value="QDS99570.1"/>
    <property type="molecule type" value="Genomic_DNA"/>
</dbReference>
<accession>A0A517MXG7</accession>
<feature type="compositionally biased region" description="Low complexity" evidence="1">
    <location>
        <begin position="72"/>
        <end position="84"/>
    </location>
</feature>
<dbReference type="AlphaFoldDB" id="A0A517MXG7"/>
<evidence type="ECO:0000259" key="4">
    <source>
        <dbReference type="PROSITE" id="PS51352"/>
    </source>
</evidence>
<dbReference type="Proteomes" id="UP000319852">
    <property type="component" value="Chromosome"/>
</dbReference>
<dbReference type="InterPro" id="IPR047262">
    <property type="entry name" value="PRX-like1"/>
</dbReference>
<evidence type="ECO:0000256" key="1">
    <source>
        <dbReference type="SAM" id="MobiDB-lite"/>
    </source>
</evidence>
<evidence type="ECO:0000313" key="5">
    <source>
        <dbReference type="EMBL" id="QDS99570.1"/>
    </source>
</evidence>
<feature type="region of interest" description="Disordered" evidence="1">
    <location>
        <begin position="63"/>
        <end position="90"/>
    </location>
</feature>
<dbReference type="InterPro" id="IPR018247">
    <property type="entry name" value="EF_Hand_1_Ca_BS"/>
</dbReference>
<evidence type="ECO:0000259" key="3">
    <source>
        <dbReference type="PROSITE" id="PS50222"/>
    </source>
</evidence>
<organism evidence="5 6">
    <name type="scientific">Adhaeretor mobilis</name>
    <dbReference type="NCBI Taxonomy" id="1930276"/>
    <lineage>
        <taxon>Bacteria</taxon>
        <taxon>Pseudomonadati</taxon>
        <taxon>Planctomycetota</taxon>
        <taxon>Planctomycetia</taxon>
        <taxon>Pirellulales</taxon>
        <taxon>Lacipirellulaceae</taxon>
        <taxon>Adhaeretor</taxon>
    </lineage>
</organism>
<dbReference type="Gene3D" id="3.40.30.10">
    <property type="entry name" value="Glutaredoxin"/>
    <property type="match status" value="1"/>
</dbReference>
<dbReference type="InterPro" id="IPR036249">
    <property type="entry name" value="Thioredoxin-like_sf"/>
</dbReference>
<feature type="signal peptide" evidence="2">
    <location>
        <begin position="1"/>
        <end position="23"/>
    </location>
</feature>
<dbReference type="Pfam" id="PF00578">
    <property type="entry name" value="AhpC-TSA"/>
    <property type="match status" value="1"/>
</dbReference>
<dbReference type="PROSITE" id="PS51352">
    <property type="entry name" value="THIOREDOXIN_2"/>
    <property type="match status" value="1"/>
</dbReference>
<name>A0A517MXG7_9BACT</name>
<dbReference type="KEGG" id="amob:HG15A2_28950"/>
<dbReference type="GO" id="GO:0016491">
    <property type="term" value="F:oxidoreductase activity"/>
    <property type="evidence" value="ECO:0007669"/>
    <property type="project" value="InterPro"/>
</dbReference>
<dbReference type="PANTHER" id="PTHR43640">
    <property type="entry name" value="OS07G0260300 PROTEIN"/>
    <property type="match status" value="1"/>
</dbReference>
<protein>
    <submittedName>
        <fullName evidence="5">Thiol-disulfide oxidoreductase ResA</fullName>
    </submittedName>
</protein>
<keyword evidence="2" id="KW-0732">Signal</keyword>